<dbReference type="Proteomes" id="UP000250003">
    <property type="component" value="Chromosome"/>
</dbReference>
<organism evidence="1 2">
    <name type="scientific">Blautia argi</name>
    <dbReference type="NCBI Taxonomy" id="1912897"/>
    <lineage>
        <taxon>Bacteria</taxon>
        <taxon>Bacillati</taxon>
        <taxon>Bacillota</taxon>
        <taxon>Clostridia</taxon>
        <taxon>Lachnospirales</taxon>
        <taxon>Lachnospiraceae</taxon>
        <taxon>Blautia</taxon>
    </lineage>
</organism>
<dbReference type="EMBL" id="CP030280">
    <property type="protein sequence ID" value="AWY99303.1"/>
    <property type="molecule type" value="Genomic_DNA"/>
</dbReference>
<gene>
    <name evidence="1" type="ORF">DQQ01_15570</name>
</gene>
<reference evidence="2" key="1">
    <citation type="submission" date="2018-06" db="EMBL/GenBank/DDBJ databases">
        <title>Description of Blautia argi sp. nov., a new anaerobic isolated from dog feces.</title>
        <authorList>
            <person name="Chang Y.-H."/>
            <person name="Paek J."/>
            <person name="Shin Y."/>
        </authorList>
    </citation>
    <scope>NUCLEOTIDE SEQUENCE [LARGE SCALE GENOMIC DNA]</scope>
    <source>
        <strain evidence="2">KCTC 15426</strain>
    </source>
</reference>
<proteinExistence type="predicted"/>
<name>A0A2Z4UDX4_9FIRM</name>
<accession>A0A2Z4UDX4</accession>
<evidence type="ECO:0000313" key="2">
    <source>
        <dbReference type="Proteomes" id="UP000250003"/>
    </source>
</evidence>
<dbReference type="AlphaFoldDB" id="A0A2Z4UDX4"/>
<keyword evidence="2" id="KW-1185">Reference proteome</keyword>
<evidence type="ECO:0000313" key="1">
    <source>
        <dbReference type="EMBL" id="AWY99303.1"/>
    </source>
</evidence>
<dbReference type="RefSeq" id="WP_111920744.1">
    <property type="nucleotide sequence ID" value="NZ_CP030280.1"/>
</dbReference>
<sequence length="164" mass="18539">MKKNRRSVISTGTASLVLIFSLLCMLAFAVLSLVSARTNLRTSQKSADRTTAYYEAENKANDILLKISQTIEKNLDSENETVFYENVKTELDGKDGISFSDADKLDYPVEMAEQQFLSVSLLLSFEPLENGKHYTITSWKTGSDYEWNPDTSLPLMTEENFPEE</sequence>
<protein>
    <submittedName>
        <fullName evidence="1">Uncharacterized protein</fullName>
    </submittedName>
</protein>
<dbReference type="KEGG" id="blau:DQQ01_15570"/>
<dbReference type="OrthoDB" id="2047533at2"/>